<dbReference type="EMBL" id="CM029052">
    <property type="protein sequence ID" value="KAG2557179.1"/>
    <property type="molecule type" value="Genomic_DNA"/>
</dbReference>
<gene>
    <name evidence="1" type="ORF">PVAP13_8NG169800</name>
</gene>
<name>A0A8T0P964_PANVG</name>
<protein>
    <submittedName>
        <fullName evidence="1">Uncharacterized protein</fullName>
    </submittedName>
</protein>
<keyword evidence="2" id="KW-1185">Reference proteome</keyword>
<reference evidence="1" key="1">
    <citation type="submission" date="2020-05" db="EMBL/GenBank/DDBJ databases">
        <title>WGS assembly of Panicum virgatum.</title>
        <authorList>
            <person name="Lovell J.T."/>
            <person name="Jenkins J."/>
            <person name="Shu S."/>
            <person name="Juenger T.E."/>
            <person name="Schmutz J."/>
        </authorList>
    </citation>
    <scope>NUCLEOTIDE SEQUENCE</scope>
    <source>
        <strain evidence="1">AP13</strain>
    </source>
</reference>
<dbReference type="Proteomes" id="UP000823388">
    <property type="component" value="Chromosome 8N"/>
</dbReference>
<dbReference type="AlphaFoldDB" id="A0A8T0P964"/>
<accession>A0A8T0P964</accession>
<sequence length="71" mass="7824">MPNSCSMKCLQGKLAGPQTSRGHVLLAFDEACCCCKTYKLQELMNNELCYSSMHGVTDSRSQNTDGKDRTS</sequence>
<evidence type="ECO:0000313" key="1">
    <source>
        <dbReference type="EMBL" id="KAG2557179.1"/>
    </source>
</evidence>
<proteinExistence type="predicted"/>
<organism evidence="1 2">
    <name type="scientific">Panicum virgatum</name>
    <name type="common">Blackwell switchgrass</name>
    <dbReference type="NCBI Taxonomy" id="38727"/>
    <lineage>
        <taxon>Eukaryota</taxon>
        <taxon>Viridiplantae</taxon>
        <taxon>Streptophyta</taxon>
        <taxon>Embryophyta</taxon>
        <taxon>Tracheophyta</taxon>
        <taxon>Spermatophyta</taxon>
        <taxon>Magnoliopsida</taxon>
        <taxon>Liliopsida</taxon>
        <taxon>Poales</taxon>
        <taxon>Poaceae</taxon>
        <taxon>PACMAD clade</taxon>
        <taxon>Panicoideae</taxon>
        <taxon>Panicodae</taxon>
        <taxon>Paniceae</taxon>
        <taxon>Panicinae</taxon>
        <taxon>Panicum</taxon>
        <taxon>Panicum sect. Hiantes</taxon>
    </lineage>
</organism>
<comment type="caution">
    <text evidence="1">The sequence shown here is derived from an EMBL/GenBank/DDBJ whole genome shotgun (WGS) entry which is preliminary data.</text>
</comment>
<evidence type="ECO:0000313" key="2">
    <source>
        <dbReference type="Proteomes" id="UP000823388"/>
    </source>
</evidence>